<gene>
    <name evidence="1" type="ORF">L2725_11705</name>
</gene>
<evidence type="ECO:0008006" key="3">
    <source>
        <dbReference type="Google" id="ProtNLM"/>
    </source>
</evidence>
<proteinExistence type="predicted"/>
<reference evidence="1 2" key="1">
    <citation type="submission" date="2022-01" db="EMBL/GenBank/DDBJ databases">
        <title>Whole genome-based taxonomy of the Shewanellaceae.</title>
        <authorList>
            <person name="Martin-Rodriguez A.J."/>
        </authorList>
    </citation>
    <scope>NUCLEOTIDE SEQUENCE [LARGE SCALE GENOMIC DNA]</scope>
    <source>
        <strain evidence="1 2">DSM 21332</strain>
    </source>
</reference>
<accession>A0ABT0N7M1</accession>
<keyword evidence="2" id="KW-1185">Reference proteome</keyword>
<name>A0ABT0N7M1_9GAMM</name>
<dbReference type="RefSeq" id="WP_162807186.1">
    <property type="nucleotide sequence ID" value="NZ_JAKIKT010000004.1"/>
</dbReference>
<organism evidence="1 2">
    <name type="scientific">Shewanella corallii</name>
    <dbReference type="NCBI Taxonomy" id="560080"/>
    <lineage>
        <taxon>Bacteria</taxon>
        <taxon>Pseudomonadati</taxon>
        <taxon>Pseudomonadota</taxon>
        <taxon>Gammaproteobacteria</taxon>
        <taxon>Alteromonadales</taxon>
        <taxon>Shewanellaceae</taxon>
        <taxon>Shewanella</taxon>
    </lineage>
</organism>
<sequence>MLRLIWILVLLMLAALTFSSGWIFSSIGLLILAIATEVGFRTKVQWYSHQH</sequence>
<comment type="caution">
    <text evidence="1">The sequence shown here is derived from an EMBL/GenBank/DDBJ whole genome shotgun (WGS) entry which is preliminary data.</text>
</comment>
<protein>
    <recommendedName>
        <fullName evidence="3">Phosphatidate cytidylyltransferase</fullName>
    </recommendedName>
</protein>
<dbReference type="EMBL" id="JAKIKT010000004">
    <property type="protein sequence ID" value="MCL2914429.1"/>
    <property type="molecule type" value="Genomic_DNA"/>
</dbReference>
<evidence type="ECO:0000313" key="2">
    <source>
        <dbReference type="Proteomes" id="UP001202831"/>
    </source>
</evidence>
<evidence type="ECO:0000313" key="1">
    <source>
        <dbReference type="EMBL" id="MCL2914429.1"/>
    </source>
</evidence>
<dbReference type="Proteomes" id="UP001202831">
    <property type="component" value="Unassembled WGS sequence"/>
</dbReference>